<dbReference type="AlphaFoldDB" id="G2G3I0"/>
<comment type="caution">
    <text evidence="1">The sequence shown here is derived from an EMBL/GenBank/DDBJ whole genome shotgun (WGS) entry which is preliminary data.</text>
</comment>
<evidence type="ECO:0000313" key="1">
    <source>
        <dbReference type="EMBL" id="EGX61726.1"/>
    </source>
</evidence>
<organism evidence="1 2">
    <name type="scientific">Streptomyces zinciresistens K42</name>
    <dbReference type="NCBI Taxonomy" id="700597"/>
    <lineage>
        <taxon>Bacteria</taxon>
        <taxon>Bacillati</taxon>
        <taxon>Actinomycetota</taxon>
        <taxon>Actinomycetes</taxon>
        <taxon>Kitasatosporales</taxon>
        <taxon>Streptomycetaceae</taxon>
        <taxon>Streptomyces</taxon>
    </lineage>
</organism>
<protein>
    <submittedName>
        <fullName evidence="1">Uncharacterized protein</fullName>
    </submittedName>
</protein>
<dbReference type="EMBL" id="AGBF01000001">
    <property type="protein sequence ID" value="EGX61726.1"/>
    <property type="molecule type" value="Genomic_DNA"/>
</dbReference>
<reference evidence="1 2" key="1">
    <citation type="submission" date="2011-08" db="EMBL/GenBank/DDBJ databases">
        <authorList>
            <person name="Lin Y."/>
            <person name="Hao X."/>
            <person name="Johnstone L."/>
            <person name="Miller S.J."/>
            <person name="Wei G."/>
            <person name="Rensing C."/>
        </authorList>
    </citation>
    <scope>NUCLEOTIDE SEQUENCE [LARGE SCALE GENOMIC DNA]</scope>
    <source>
        <strain evidence="1 2">K42</strain>
    </source>
</reference>
<name>G2G3I0_9ACTN</name>
<evidence type="ECO:0000313" key="2">
    <source>
        <dbReference type="Proteomes" id="UP000004217"/>
    </source>
</evidence>
<proteinExistence type="predicted"/>
<dbReference type="RefSeq" id="WP_007490374.1">
    <property type="nucleotide sequence ID" value="NZ_AGBF01000001.1"/>
</dbReference>
<gene>
    <name evidence="1" type="ORF">SZN_00155</name>
</gene>
<dbReference type="Proteomes" id="UP000004217">
    <property type="component" value="Unassembled WGS sequence"/>
</dbReference>
<keyword evidence="2" id="KW-1185">Reference proteome</keyword>
<accession>G2G3I0</accession>
<sequence length="150" mass="16733">MSMYDGVPPHRQEQFEQFMAAYANTATVMDAVRTWIDEMPTPKGLAANEITAPPHAWLSERTGLTDGMLATTLIALFASGGIQPHPHKRDVWLLAGEGELDPEPARERLLTALDIITASGHHMTPLPTQPRGKRRLLGLLTRKRSHRRRP</sequence>
<dbReference type="PATRIC" id="fig|700597.3.peg.28"/>